<dbReference type="AlphaFoldDB" id="A0A1M5EQF1"/>
<dbReference type="PANTHER" id="PTHR36934">
    <property type="entry name" value="BLR0278 PROTEIN"/>
    <property type="match status" value="1"/>
</dbReference>
<dbReference type="InterPro" id="IPR025540">
    <property type="entry name" value="FlK"/>
</dbReference>
<dbReference type="PANTHER" id="PTHR36934:SF1">
    <property type="entry name" value="THIOESTERASE DOMAIN-CONTAINING PROTEIN"/>
    <property type="match status" value="1"/>
</dbReference>
<reference evidence="5" key="1">
    <citation type="submission" date="2016-11" db="EMBL/GenBank/DDBJ databases">
        <authorList>
            <person name="Varghese N."/>
            <person name="Submissions S."/>
        </authorList>
    </citation>
    <scope>NUCLEOTIDE SEQUENCE [LARGE SCALE GENOMIC DNA]</scope>
    <source>
        <strain evidence="5">DSM 9756</strain>
    </source>
</reference>
<sequence>MGELRPGMTGRAEATVTETNVARAMGSGDVDVFATPAMVALMEAAAVACVRDSLGDENTSVGTSIHTSHIAATPVGMKVRAEAVLEQVDGRRLIFKVTAHDEREKIGEGVHERFVVHREKFVSRVRSKAG</sequence>
<feature type="active site" evidence="1">
    <location>
        <position position="69"/>
    </location>
</feature>
<dbReference type="Pfam" id="PF22636">
    <property type="entry name" value="FlK"/>
    <property type="match status" value="1"/>
</dbReference>
<dbReference type="InterPro" id="IPR029069">
    <property type="entry name" value="HotDog_dom_sf"/>
</dbReference>
<evidence type="ECO:0000313" key="5">
    <source>
        <dbReference type="Proteomes" id="UP000184076"/>
    </source>
</evidence>
<dbReference type="InterPro" id="IPR054485">
    <property type="entry name" value="FlK-like_dom"/>
</dbReference>
<proteinExistence type="predicted"/>
<dbReference type="OrthoDB" id="6902891at2"/>
<evidence type="ECO:0000256" key="1">
    <source>
        <dbReference type="PIRSR" id="PIRSR014972-1"/>
    </source>
</evidence>
<dbReference type="Gene3D" id="3.10.129.10">
    <property type="entry name" value="Hotdog Thioesterase"/>
    <property type="match status" value="1"/>
</dbReference>
<name>A0A1M5EQF1_9BACT</name>
<gene>
    <name evidence="4" type="ORF">SAMN02745206_02702</name>
</gene>
<dbReference type="PIRSF" id="PIRSF014972">
    <property type="entry name" value="FlK"/>
    <property type="match status" value="1"/>
</dbReference>
<dbReference type="RefSeq" id="WP_073040347.1">
    <property type="nucleotide sequence ID" value="NZ_FQVB01000028.1"/>
</dbReference>
<dbReference type="STRING" id="1121391.SAMN02745206_02702"/>
<dbReference type="EMBL" id="FQVB01000028">
    <property type="protein sequence ID" value="SHF81407.1"/>
    <property type="molecule type" value="Genomic_DNA"/>
</dbReference>
<feature type="domain" description="Fluoroacetyl-CoA-specific thioesterase-like" evidence="3">
    <location>
        <begin position="16"/>
        <end position="119"/>
    </location>
</feature>
<evidence type="ECO:0000259" key="3">
    <source>
        <dbReference type="Pfam" id="PF22636"/>
    </source>
</evidence>
<feature type="binding site" evidence="2">
    <location>
        <position position="62"/>
    </location>
    <ligand>
        <name>substrate</name>
    </ligand>
</feature>
<feature type="active site" evidence="1">
    <location>
        <position position="43"/>
    </location>
</feature>
<feature type="active site" evidence="1">
    <location>
        <position position="35"/>
    </location>
</feature>
<dbReference type="SUPFAM" id="SSF54637">
    <property type="entry name" value="Thioesterase/thiol ester dehydrase-isomerase"/>
    <property type="match status" value="1"/>
</dbReference>
<feature type="binding site" evidence="2">
    <location>
        <position position="62"/>
    </location>
    <ligand>
        <name>CoA</name>
        <dbReference type="ChEBI" id="CHEBI:57287"/>
    </ligand>
</feature>
<dbReference type="Proteomes" id="UP000184076">
    <property type="component" value="Unassembled WGS sequence"/>
</dbReference>
<organism evidence="4 5">
    <name type="scientific">Desulfacinum infernum DSM 9756</name>
    <dbReference type="NCBI Taxonomy" id="1121391"/>
    <lineage>
        <taxon>Bacteria</taxon>
        <taxon>Pseudomonadati</taxon>
        <taxon>Thermodesulfobacteriota</taxon>
        <taxon>Syntrophobacteria</taxon>
        <taxon>Syntrophobacterales</taxon>
        <taxon>Syntrophobacteraceae</taxon>
        <taxon>Desulfacinum</taxon>
    </lineage>
</organism>
<evidence type="ECO:0000313" key="4">
    <source>
        <dbReference type="EMBL" id="SHF81407.1"/>
    </source>
</evidence>
<keyword evidence="5" id="KW-1185">Reference proteome</keyword>
<accession>A0A1M5EQF1</accession>
<evidence type="ECO:0000256" key="2">
    <source>
        <dbReference type="PIRSR" id="PIRSR014972-2"/>
    </source>
</evidence>
<protein>
    <submittedName>
        <fullName evidence="4">Thioesterase superfamily</fullName>
    </submittedName>
</protein>
<feature type="binding site" evidence="2">
    <location>
        <position position="113"/>
    </location>
    <ligand>
        <name>substrate</name>
    </ligand>
</feature>